<keyword evidence="5 8" id="KW-0663">Pyridoxal phosphate</keyword>
<comment type="similarity">
    <text evidence="3 8">Belongs to the class-V pyridoxal-phosphate-dependent aminotransferase family. Csd subfamily.</text>
</comment>
<reference evidence="11 13" key="3">
    <citation type="submission" date="2019-07" db="EMBL/GenBank/DDBJ databases">
        <title>Active sludge and wastewater microbial communities from Klosterneuburg, Austria.</title>
        <authorList>
            <person name="Wagner M."/>
        </authorList>
    </citation>
    <scope>NUCLEOTIDE SEQUENCE [LARGE SCALE GENOMIC DNA]</scope>
    <source>
        <strain evidence="11 13">Nm2</strain>
    </source>
</reference>
<accession>A0A0F7KC38</accession>
<dbReference type="Proteomes" id="UP000324176">
    <property type="component" value="Unassembled WGS sequence"/>
</dbReference>
<dbReference type="PANTHER" id="PTHR43586">
    <property type="entry name" value="CYSTEINE DESULFURASE"/>
    <property type="match status" value="1"/>
</dbReference>
<evidence type="ECO:0000313" key="12">
    <source>
        <dbReference type="Proteomes" id="UP000034156"/>
    </source>
</evidence>
<dbReference type="PANTHER" id="PTHR43586:SF8">
    <property type="entry name" value="CYSTEINE DESULFURASE 1, CHLOROPLASTIC"/>
    <property type="match status" value="1"/>
</dbReference>
<dbReference type="OrthoDB" id="9808002at2"/>
<comment type="cofactor">
    <cofactor evidence="1 7">
        <name>pyridoxal 5'-phosphate</name>
        <dbReference type="ChEBI" id="CHEBI:597326"/>
    </cofactor>
</comment>
<dbReference type="GO" id="GO:0016829">
    <property type="term" value="F:lyase activity"/>
    <property type="evidence" value="ECO:0007669"/>
    <property type="project" value="UniProtKB-KW"/>
</dbReference>
<evidence type="ECO:0000256" key="6">
    <source>
        <dbReference type="ARBA" id="ARBA00050776"/>
    </source>
</evidence>
<dbReference type="InterPro" id="IPR010970">
    <property type="entry name" value="Cys_dSase_SufS"/>
</dbReference>
<dbReference type="NCBIfam" id="TIGR01979">
    <property type="entry name" value="sufS"/>
    <property type="match status" value="1"/>
</dbReference>
<dbReference type="InterPro" id="IPR020578">
    <property type="entry name" value="Aminotrans_V_PyrdxlP_BS"/>
</dbReference>
<dbReference type="InterPro" id="IPR015421">
    <property type="entry name" value="PyrdxlP-dep_Trfase_major"/>
</dbReference>
<gene>
    <name evidence="10" type="ORF">AAW31_00935</name>
    <name evidence="11" type="ORF">BCL69_104414</name>
</gene>
<dbReference type="PIRSF" id="PIRSF005572">
    <property type="entry name" value="NifS"/>
    <property type="match status" value="1"/>
</dbReference>
<evidence type="ECO:0000256" key="1">
    <source>
        <dbReference type="ARBA" id="ARBA00001933"/>
    </source>
</evidence>
<evidence type="ECO:0000313" key="13">
    <source>
        <dbReference type="Proteomes" id="UP000324176"/>
    </source>
</evidence>
<evidence type="ECO:0000313" key="11">
    <source>
        <dbReference type="EMBL" id="TYP82853.1"/>
    </source>
</evidence>
<evidence type="ECO:0000256" key="7">
    <source>
        <dbReference type="RuleBase" id="RU004504"/>
    </source>
</evidence>
<dbReference type="Gene3D" id="3.40.640.10">
    <property type="entry name" value="Type I PLP-dependent aspartate aminotransferase-like (Major domain)"/>
    <property type="match status" value="1"/>
</dbReference>
<dbReference type="SUPFAM" id="SSF53383">
    <property type="entry name" value="PLP-dependent transferases"/>
    <property type="match status" value="1"/>
</dbReference>
<evidence type="ECO:0000256" key="2">
    <source>
        <dbReference type="ARBA" id="ARBA00002824"/>
    </source>
</evidence>
<reference evidence="10 12" key="2">
    <citation type="journal article" date="2016" name="Genome Announc.">
        <title>Genome Sequence of Nitrosomonas communis Strain Nm2, a Mesophilic Ammonia-Oxidizing Bacterium Isolated from Mediterranean Soil.</title>
        <authorList>
            <person name="Kozlowski J.A."/>
            <person name="Kits K.D."/>
            <person name="Stein L.Y."/>
        </authorList>
    </citation>
    <scope>NUCLEOTIDE SEQUENCE [LARGE SCALE GENOMIC DNA]</scope>
    <source>
        <strain evidence="10 12">Nm2</strain>
    </source>
</reference>
<comment type="catalytic activity">
    <reaction evidence="6 8">
        <text>(sulfur carrier)-H + L-cysteine = (sulfur carrier)-SH + L-alanine</text>
        <dbReference type="Rhea" id="RHEA:43892"/>
        <dbReference type="Rhea" id="RHEA-COMP:14737"/>
        <dbReference type="Rhea" id="RHEA-COMP:14739"/>
        <dbReference type="ChEBI" id="CHEBI:29917"/>
        <dbReference type="ChEBI" id="CHEBI:35235"/>
        <dbReference type="ChEBI" id="CHEBI:57972"/>
        <dbReference type="ChEBI" id="CHEBI:64428"/>
        <dbReference type="EC" id="2.8.1.7"/>
    </reaction>
</comment>
<keyword evidence="4 8" id="KW-0808">Transferase</keyword>
<organism evidence="10 12">
    <name type="scientific">Nitrosomonas communis</name>
    <dbReference type="NCBI Taxonomy" id="44574"/>
    <lineage>
        <taxon>Bacteria</taxon>
        <taxon>Pseudomonadati</taxon>
        <taxon>Pseudomonadota</taxon>
        <taxon>Betaproteobacteria</taxon>
        <taxon>Nitrosomonadales</taxon>
        <taxon>Nitrosomonadaceae</taxon>
        <taxon>Nitrosomonas</taxon>
    </lineage>
</organism>
<dbReference type="InterPro" id="IPR016454">
    <property type="entry name" value="Cysteine_dSase"/>
</dbReference>
<dbReference type="EMBL" id="VNHT01000044">
    <property type="protein sequence ID" value="TYP82853.1"/>
    <property type="molecule type" value="Genomic_DNA"/>
</dbReference>
<dbReference type="Gene3D" id="3.90.1150.10">
    <property type="entry name" value="Aspartate Aminotransferase, domain 1"/>
    <property type="match status" value="1"/>
</dbReference>
<dbReference type="AlphaFoldDB" id="A0A0F7KC38"/>
<reference evidence="12" key="1">
    <citation type="submission" date="2015-05" db="EMBL/GenBank/DDBJ databases">
        <title>Draft genome of Nitrosomonas communis strain Nm2.</title>
        <authorList>
            <person name="Kozlowski J.A."/>
            <person name="Kits K.D."/>
            <person name="Stein L.Y."/>
        </authorList>
    </citation>
    <scope>NUCLEOTIDE SEQUENCE [LARGE SCALE GENOMIC DNA]</scope>
    <source>
        <strain evidence="12">Nm2</strain>
    </source>
</reference>
<dbReference type="RefSeq" id="WP_046848806.1">
    <property type="nucleotide sequence ID" value="NZ_CP011451.1"/>
</dbReference>
<name>A0A0F7KC38_9PROT</name>
<proteinExistence type="inferred from homology"/>
<dbReference type="GO" id="GO:0006534">
    <property type="term" value="P:cysteine metabolic process"/>
    <property type="evidence" value="ECO:0007669"/>
    <property type="project" value="UniProtKB-UniRule"/>
</dbReference>
<comment type="function">
    <text evidence="2 8">Catalyzes the removal of elemental sulfur and selenium atoms from L-cysteine, L-cystine, L-selenocysteine, and L-selenocystine to produce L-alanine.</text>
</comment>
<dbReference type="GO" id="GO:0030170">
    <property type="term" value="F:pyridoxal phosphate binding"/>
    <property type="evidence" value="ECO:0007669"/>
    <property type="project" value="UniProtKB-UniRule"/>
</dbReference>
<evidence type="ECO:0000256" key="3">
    <source>
        <dbReference type="ARBA" id="ARBA00010447"/>
    </source>
</evidence>
<dbReference type="InterPro" id="IPR015424">
    <property type="entry name" value="PyrdxlP-dep_Trfase"/>
</dbReference>
<feature type="domain" description="Aminotransferase class V" evidence="9">
    <location>
        <begin position="39"/>
        <end position="408"/>
    </location>
</feature>
<evidence type="ECO:0000256" key="5">
    <source>
        <dbReference type="ARBA" id="ARBA00022898"/>
    </source>
</evidence>
<evidence type="ECO:0000313" key="10">
    <source>
        <dbReference type="EMBL" id="AKH36703.1"/>
    </source>
</evidence>
<protein>
    <recommendedName>
        <fullName evidence="8">Cysteine desulfurase</fullName>
        <ecNumber evidence="8">2.8.1.7</ecNumber>
    </recommendedName>
</protein>
<dbReference type="Proteomes" id="UP000034156">
    <property type="component" value="Chromosome"/>
</dbReference>
<dbReference type="GO" id="GO:0031071">
    <property type="term" value="F:cysteine desulfurase activity"/>
    <property type="evidence" value="ECO:0007669"/>
    <property type="project" value="UniProtKB-UniRule"/>
</dbReference>
<dbReference type="PATRIC" id="fig|44574.3.peg.225"/>
<evidence type="ECO:0000259" key="9">
    <source>
        <dbReference type="Pfam" id="PF00266"/>
    </source>
</evidence>
<dbReference type="Pfam" id="PF00266">
    <property type="entry name" value="Aminotran_5"/>
    <property type="match status" value="1"/>
</dbReference>
<keyword evidence="12" id="KW-1185">Reference proteome</keyword>
<dbReference type="InterPro" id="IPR000192">
    <property type="entry name" value="Aminotrans_V_dom"/>
</dbReference>
<evidence type="ECO:0000256" key="8">
    <source>
        <dbReference type="RuleBase" id="RU004506"/>
    </source>
</evidence>
<dbReference type="KEGG" id="nco:AAW31_00935"/>
<dbReference type="CDD" id="cd06453">
    <property type="entry name" value="SufS_like"/>
    <property type="match status" value="1"/>
</dbReference>
<dbReference type="PROSITE" id="PS00595">
    <property type="entry name" value="AA_TRANSFER_CLASS_5"/>
    <property type="match status" value="1"/>
</dbReference>
<keyword evidence="11" id="KW-0456">Lyase</keyword>
<sequence>MKIVDALLDMNTSPTSELAARYRADFPILNLKVNDKPLVYLDNAASSQMPQSVIDRLIRYQTTQHANIHRAVHYLSEIATREYETARRTLQHFINAREDREIIFTSGTTDAINLVMHGYGRKFIQSGDEIILTNLEHHSNIVPWQMLAEEKGATIRVVPINDAGELLVDEYEKLFNPRTRFVALTHVSNALGTINPIKSMIAFAHQQGVPVLIDGAQAAPHMKVDVQDLDCDFYAFSGHKLCGPTGIGILYGKAKLLESMQPFKGGGDMIASVTFEKTTYNTIPYKFEAGTPPIAAAIGFGAAIEYLSKIGLDAIAAYEHELLNYATEQIITIPGVHIIGNTRTKVAVLSFIIDGVHPHDVGTLLNQEGIAVRTGHHCAQPIMQRFKIPATSRASFAFYNTKAEINTLVEGIHSIQKVFS</sequence>
<evidence type="ECO:0000256" key="4">
    <source>
        <dbReference type="ARBA" id="ARBA00022679"/>
    </source>
</evidence>
<dbReference type="EC" id="2.8.1.7" evidence="8"/>
<dbReference type="EMBL" id="CP011451">
    <property type="protein sequence ID" value="AKH36703.1"/>
    <property type="molecule type" value="Genomic_DNA"/>
</dbReference>
<dbReference type="InterPro" id="IPR015422">
    <property type="entry name" value="PyrdxlP-dep_Trfase_small"/>
</dbReference>